<name>A0A6A3CBQ7_HIBSY</name>
<dbReference type="AlphaFoldDB" id="A0A6A3CBQ7"/>
<comment type="caution">
    <text evidence="1">The sequence shown here is derived from an EMBL/GenBank/DDBJ whole genome shotgun (WGS) entry which is preliminary data.</text>
</comment>
<gene>
    <name evidence="1" type="ORF">F3Y22_tig00006570pilonHSYRG00024</name>
</gene>
<keyword evidence="2" id="KW-1185">Reference proteome</keyword>
<accession>A0A6A3CBQ7</accession>
<reference evidence="1" key="1">
    <citation type="submission" date="2019-09" db="EMBL/GenBank/DDBJ databases">
        <title>Draft genome information of white flower Hibiscus syriacus.</title>
        <authorList>
            <person name="Kim Y.-M."/>
        </authorList>
    </citation>
    <scope>NUCLEOTIDE SEQUENCE [LARGE SCALE GENOMIC DNA]</scope>
    <source>
        <strain evidence="1">YM2019G1</strain>
    </source>
</reference>
<sequence>MLQPAHSAVASVILIYKLSCDANGCAKMVINNVEILQNAILTEETTVCGSMYHDSLIWRIIALGANERCLPLILVTLDSYYSYQAFMDFGFPDIFISGETFGWTLQEAKIHMVTDYFTHSEWMVIGDVLGPNPRHLFELYVLKQSNYY</sequence>
<dbReference type="EMBL" id="VEPZ02000351">
    <property type="protein sequence ID" value="KAE8726610.1"/>
    <property type="molecule type" value="Genomic_DNA"/>
</dbReference>
<proteinExistence type="predicted"/>
<dbReference type="Proteomes" id="UP000436088">
    <property type="component" value="Unassembled WGS sequence"/>
</dbReference>
<dbReference type="PANTHER" id="PTHR36017">
    <property type="entry name" value="EMBRYO DEFECTIVE 1381"/>
    <property type="match status" value="1"/>
</dbReference>
<evidence type="ECO:0000313" key="1">
    <source>
        <dbReference type="EMBL" id="KAE8726610.1"/>
    </source>
</evidence>
<evidence type="ECO:0000313" key="2">
    <source>
        <dbReference type="Proteomes" id="UP000436088"/>
    </source>
</evidence>
<protein>
    <submittedName>
        <fullName evidence="1">Uncharacterized protein</fullName>
    </submittedName>
</protein>
<organism evidence="1 2">
    <name type="scientific">Hibiscus syriacus</name>
    <name type="common">Rose of Sharon</name>
    <dbReference type="NCBI Taxonomy" id="106335"/>
    <lineage>
        <taxon>Eukaryota</taxon>
        <taxon>Viridiplantae</taxon>
        <taxon>Streptophyta</taxon>
        <taxon>Embryophyta</taxon>
        <taxon>Tracheophyta</taxon>
        <taxon>Spermatophyta</taxon>
        <taxon>Magnoliopsida</taxon>
        <taxon>eudicotyledons</taxon>
        <taxon>Gunneridae</taxon>
        <taxon>Pentapetalae</taxon>
        <taxon>rosids</taxon>
        <taxon>malvids</taxon>
        <taxon>Malvales</taxon>
        <taxon>Malvaceae</taxon>
        <taxon>Malvoideae</taxon>
        <taxon>Hibiscus</taxon>
    </lineage>
</organism>
<dbReference type="PANTHER" id="PTHR36017:SF1">
    <property type="entry name" value="EMBRYO DEFECTIVE 1381"/>
    <property type="match status" value="1"/>
</dbReference>